<evidence type="ECO:0000256" key="3">
    <source>
        <dbReference type="ARBA" id="ARBA00022618"/>
    </source>
</evidence>
<gene>
    <name evidence="12" type="ORF">FisN_22Lh105</name>
</gene>
<evidence type="ECO:0000256" key="4">
    <source>
        <dbReference type="ARBA" id="ARBA00022776"/>
    </source>
</evidence>
<dbReference type="CDD" id="cd03272">
    <property type="entry name" value="ABC_SMC3_euk"/>
    <property type="match status" value="1"/>
</dbReference>
<keyword evidence="6 8" id="KW-0539">Nucleus</keyword>
<comment type="caution">
    <text evidence="12">The sequence shown here is derived from an EMBL/GenBank/DDBJ whole genome shotgun (WGS) entry which is preliminary data.</text>
</comment>
<keyword evidence="5 9" id="KW-0175">Coiled coil</keyword>
<dbReference type="InParanoid" id="A0A1Z5JBP0"/>
<feature type="coiled-coil region" evidence="9">
    <location>
        <begin position="876"/>
        <end position="935"/>
    </location>
</feature>
<feature type="compositionally biased region" description="Acidic residues" evidence="10">
    <location>
        <begin position="1079"/>
        <end position="1095"/>
    </location>
</feature>
<proteinExistence type="inferred from homology"/>
<dbReference type="GO" id="GO:0051301">
    <property type="term" value="P:cell division"/>
    <property type="evidence" value="ECO:0007669"/>
    <property type="project" value="UniProtKB-KW"/>
</dbReference>
<dbReference type="FunCoup" id="A0A1Z5JBP0">
    <property type="interactions" value="929"/>
</dbReference>
<protein>
    <recommendedName>
        <fullName evidence="8">Structural maintenance of chromosomes protein</fullName>
    </recommendedName>
</protein>
<feature type="coiled-coil region" evidence="9">
    <location>
        <begin position="188"/>
        <end position="218"/>
    </location>
</feature>
<organism evidence="12 13">
    <name type="scientific">Fistulifera solaris</name>
    <name type="common">Oleaginous diatom</name>
    <dbReference type="NCBI Taxonomy" id="1519565"/>
    <lineage>
        <taxon>Eukaryota</taxon>
        <taxon>Sar</taxon>
        <taxon>Stramenopiles</taxon>
        <taxon>Ochrophyta</taxon>
        <taxon>Bacillariophyta</taxon>
        <taxon>Bacillariophyceae</taxon>
        <taxon>Bacillariophycidae</taxon>
        <taxon>Naviculales</taxon>
        <taxon>Naviculaceae</taxon>
        <taxon>Fistulifera</taxon>
    </lineage>
</organism>
<dbReference type="EMBL" id="BDSP01000041">
    <property type="protein sequence ID" value="GAX11420.1"/>
    <property type="molecule type" value="Genomic_DNA"/>
</dbReference>
<dbReference type="Pfam" id="PF02463">
    <property type="entry name" value="SMC_N"/>
    <property type="match status" value="1"/>
</dbReference>
<dbReference type="InterPro" id="IPR024704">
    <property type="entry name" value="SMC"/>
</dbReference>
<evidence type="ECO:0000313" key="13">
    <source>
        <dbReference type="Proteomes" id="UP000198406"/>
    </source>
</evidence>
<evidence type="ECO:0000259" key="11">
    <source>
        <dbReference type="SMART" id="SM00968"/>
    </source>
</evidence>
<dbReference type="GO" id="GO:0016887">
    <property type="term" value="F:ATP hydrolysis activity"/>
    <property type="evidence" value="ECO:0007669"/>
    <property type="project" value="InterPro"/>
</dbReference>
<feature type="region of interest" description="Disordered" evidence="10">
    <location>
        <begin position="1246"/>
        <end position="1278"/>
    </location>
</feature>
<dbReference type="Gene3D" id="1.20.1060.20">
    <property type="match status" value="1"/>
</dbReference>
<dbReference type="SMART" id="SM00968">
    <property type="entry name" value="SMC_hinge"/>
    <property type="match status" value="1"/>
</dbReference>
<evidence type="ECO:0000256" key="2">
    <source>
        <dbReference type="ARBA" id="ARBA00005917"/>
    </source>
</evidence>
<feature type="coiled-coil region" evidence="9">
    <location>
        <begin position="717"/>
        <end position="817"/>
    </location>
</feature>
<keyword evidence="13" id="KW-1185">Reference proteome</keyword>
<feature type="coiled-coil region" evidence="9">
    <location>
        <begin position="980"/>
        <end position="1049"/>
    </location>
</feature>
<evidence type="ECO:0000256" key="8">
    <source>
        <dbReference type="PIRNR" id="PIRNR005719"/>
    </source>
</evidence>
<evidence type="ECO:0000256" key="5">
    <source>
        <dbReference type="ARBA" id="ARBA00023054"/>
    </source>
</evidence>
<evidence type="ECO:0000256" key="1">
    <source>
        <dbReference type="ARBA" id="ARBA00004123"/>
    </source>
</evidence>
<reference evidence="12 13" key="1">
    <citation type="journal article" date="2015" name="Plant Cell">
        <title>Oil accumulation by the oleaginous diatom Fistulifera solaris as revealed by the genome and transcriptome.</title>
        <authorList>
            <person name="Tanaka T."/>
            <person name="Maeda Y."/>
            <person name="Veluchamy A."/>
            <person name="Tanaka M."/>
            <person name="Abida H."/>
            <person name="Marechal E."/>
            <person name="Bowler C."/>
            <person name="Muto M."/>
            <person name="Sunaga Y."/>
            <person name="Tanaka M."/>
            <person name="Yoshino T."/>
            <person name="Taniguchi T."/>
            <person name="Fukuda Y."/>
            <person name="Nemoto M."/>
            <person name="Matsumoto M."/>
            <person name="Wong P.S."/>
            <person name="Aburatani S."/>
            <person name="Fujibuchi W."/>
        </authorList>
    </citation>
    <scope>NUCLEOTIDE SEQUENCE [LARGE SCALE GENOMIC DNA]</scope>
    <source>
        <strain evidence="12 13">JPCC DA0580</strain>
    </source>
</reference>
<dbReference type="GO" id="GO:0005524">
    <property type="term" value="F:ATP binding"/>
    <property type="evidence" value="ECO:0007669"/>
    <property type="project" value="InterPro"/>
</dbReference>
<dbReference type="Gene3D" id="3.30.70.1620">
    <property type="match status" value="1"/>
</dbReference>
<dbReference type="Gene3D" id="3.40.50.300">
    <property type="entry name" value="P-loop containing nucleotide triphosphate hydrolases"/>
    <property type="match status" value="2"/>
</dbReference>
<dbReference type="AlphaFoldDB" id="A0A1Z5JBP0"/>
<feature type="domain" description="SMC hinge" evidence="11">
    <location>
        <begin position="527"/>
        <end position="643"/>
    </location>
</feature>
<keyword evidence="4" id="KW-0498">Mitosis</keyword>
<dbReference type="OrthoDB" id="431497at2759"/>
<dbReference type="GO" id="GO:0005634">
    <property type="term" value="C:nucleus"/>
    <property type="evidence" value="ECO:0007669"/>
    <property type="project" value="UniProtKB-SubCell"/>
</dbReference>
<dbReference type="Pfam" id="PF06470">
    <property type="entry name" value="SMC_hinge"/>
    <property type="match status" value="1"/>
</dbReference>
<dbReference type="GO" id="GO:0005694">
    <property type="term" value="C:chromosome"/>
    <property type="evidence" value="ECO:0007669"/>
    <property type="project" value="InterPro"/>
</dbReference>
<comment type="similarity">
    <text evidence="2">Belongs to the SMC family. SMC3 subfamily.</text>
</comment>
<dbReference type="PANTHER" id="PTHR43977">
    <property type="entry name" value="STRUCTURAL MAINTENANCE OF CHROMOSOMES PROTEIN 3"/>
    <property type="match status" value="1"/>
</dbReference>
<comment type="subcellular location">
    <subcellularLocation>
        <location evidence="1 8">Nucleus</location>
    </subcellularLocation>
</comment>
<feature type="coiled-coil region" evidence="9">
    <location>
        <begin position="255"/>
        <end position="366"/>
    </location>
</feature>
<dbReference type="InterPro" id="IPR041741">
    <property type="entry name" value="SMC3_ABC_euk"/>
</dbReference>
<feature type="region of interest" description="Disordered" evidence="10">
    <location>
        <begin position="1079"/>
        <end position="1101"/>
    </location>
</feature>
<dbReference type="InterPro" id="IPR036277">
    <property type="entry name" value="SMC_hinge_sf"/>
</dbReference>
<evidence type="ECO:0000256" key="7">
    <source>
        <dbReference type="ARBA" id="ARBA00023306"/>
    </source>
</evidence>
<accession>A0A1Z5JBP0</accession>
<keyword evidence="7" id="KW-0131">Cell cycle</keyword>
<evidence type="ECO:0000256" key="10">
    <source>
        <dbReference type="SAM" id="MobiDB-lite"/>
    </source>
</evidence>
<dbReference type="SUPFAM" id="SSF52540">
    <property type="entry name" value="P-loop containing nucleoside triphosphate hydrolases"/>
    <property type="match status" value="1"/>
</dbReference>
<dbReference type="Proteomes" id="UP000198406">
    <property type="component" value="Unassembled WGS sequence"/>
</dbReference>
<dbReference type="SUPFAM" id="SSF75553">
    <property type="entry name" value="Smc hinge domain"/>
    <property type="match status" value="1"/>
</dbReference>
<evidence type="ECO:0000313" key="12">
    <source>
        <dbReference type="EMBL" id="GAX11420.1"/>
    </source>
</evidence>
<dbReference type="InterPro" id="IPR027417">
    <property type="entry name" value="P-loop_NTPase"/>
</dbReference>
<dbReference type="InterPro" id="IPR010935">
    <property type="entry name" value="SMC_hinge"/>
</dbReference>
<evidence type="ECO:0000256" key="9">
    <source>
        <dbReference type="SAM" id="Coils"/>
    </source>
</evidence>
<dbReference type="GO" id="GO:0051276">
    <property type="term" value="P:chromosome organization"/>
    <property type="evidence" value="ECO:0007669"/>
    <property type="project" value="InterPro"/>
</dbReference>
<sequence>MHIKHITISNFRSFRDQTQIEAFSPALNSVIGRNGSGKSNLFDAVQFCLLAPRFANLRQEERQALLHEGSGSAAVNAYVEIVFDNSDHRFNLEQSDEVVLRRTIGVHKDEFFLQSKRTTKSEIQSLLESAGFSKSNPYFIVQQGKIQDLCTMSDADRLKWLQEVAGTVLYDEKKQESTRKMAENASSREKIDDMLQDMDAKLKELESERDELTQYTELDKRRRAVEYSLYDAEHRKAIQWFQALEDERANHFEHLRDLHEKAKSTHDAIRNAEATLKAVSHQAKRNRNNLQVIIQDYKEASVQSTQLQGQVREYQESLSSTTEQLEKNKKELVHIEAEMTRVRAELKEKQAIFDQASEKLMILKDRREQAGIEVEALYAKQGRGRQYETKEERDSFLKSTLSDLETARAEKQAELEQSRDTLANLRRTLEQETQQINQLKREVQTGSANLQQVTKSIEEKKSQRLKAHDARKEEYRKLEELHDVVREAREKHKQAVFDTRKTMPKATALGIEALSSIVEQEGLVQGKHYFGSLMSNFTLRHPKYKTAVEIAAGNSLFHVIVDTDDTASRLMKRLESQKLGRVTFLPLNRLRVDDLVKIPDGNSDIRSMLDLCIQYDATVKVAMQHVFGKKLLARTTDVAADWSKKLQADAITLDGDLCSRKGALTGGYVDANKSRLSAYQNQEESKTALLEAERLYQESEVNAKLADQAATSVVQELQKLEAKHGELLHMLDSKENNLERLQARLVQRQKQTHSAETTLIPGIERSLAKLEADMKRIEDEMGTELTKSLSMSERERLNDLKQLQTDLLNEIEDQNERVLHASTDRQKLESLLHDNLMQRHKEVSESSGIDDNDGPEFLSPRKSRVFSSTDIQEHRLAESRRQLEVQTKILEDLEARLTEARALDEKFGAEILVAKNELEQQKSQDAKNVEALSAAQDKSERLLNKRCMTISKRDMYARKIQELGSLPKKSELDKVSGKSIQELMRILEGINKELKKYSHVNKKAFDQYVNFNEQRDQLLKRKEELDQGAEKVKELIESLDRQKDEAINRTFRGVRKHFKQVFKLLVPDGAGELIMRTEMDEEVSESDDDSSDDEENAKSVDKANPDISLYRGIGIKVQFAKYGENYIMSQLSGGQKALVALALIFAIQRCDPAPFYLFDELDQALDSSYRASVANLIKNQAVDEKNPAQFIVSTFRPELVAAANAWFGISHQNKVSNLHSLSRTDSLHFIANLMEEEAVGDVTTVNTSKISRATRESRKRKSIENDPEEEENYDDNND</sequence>
<name>A0A1Z5JBP0_FISSO</name>
<dbReference type="InterPro" id="IPR003395">
    <property type="entry name" value="RecF/RecN/SMC_N"/>
</dbReference>
<keyword evidence="3" id="KW-0132">Cell division</keyword>
<dbReference type="PIRSF" id="PIRSF005719">
    <property type="entry name" value="SMC"/>
    <property type="match status" value="1"/>
</dbReference>
<feature type="region of interest" description="Disordered" evidence="10">
    <location>
        <begin position="842"/>
        <end position="862"/>
    </location>
</feature>
<feature type="compositionally biased region" description="Acidic residues" evidence="10">
    <location>
        <begin position="1265"/>
        <end position="1278"/>
    </location>
</feature>
<feature type="coiled-coil region" evidence="9">
    <location>
        <begin position="401"/>
        <end position="495"/>
    </location>
</feature>
<evidence type="ECO:0000256" key="6">
    <source>
        <dbReference type="ARBA" id="ARBA00023242"/>
    </source>
</evidence>